<proteinExistence type="predicted"/>
<keyword evidence="2" id="KW-1185">Reference proteome</keyword>
<organism evidence="1 2">
    <name type="scientific">Pontibacter akesuensis</name>
    <dbReference type="NCBI Taxonomy" id="388950"/>
    <lineage>
        <taxon>Bacteria</taxon>
        <taxon>Pseudomonadati</taxon>
        <taxon>Bacteroidota</taxon>
        <taxon>Cytophagia</taxon>
        <taxon>Cytophagales</taxon>
        <taxon>Hymenobacteraceae</taxon>
        <taxon>Pontibacter</taxon>
    </lineage>
</organism>
<evidence type="ECO:0000313" key="1">
    <source>
        <dbReference type="EMBL" id="SFU91837.1"/>
    </source>
</evidence>
<dbReference type="AlphaFoldDB" id="A0A1I7K336"/>
<dbReference type="RefSeq" id="WP_139237205.1">
    <property type="nucleotide sequence ID" value="NZ_BMXC01000004.1"/>
</dbReference>
<accession>A0A1I7K336</accession>
<dbReference type="EMBL" id="FPCA01000004">
    <property type="protein sequence ID" value="SFU91837.1"/>
    <property type="molecule type" value="Genomic_DNA"/>
</dbReference>
<evidence type="ECO:0000313" key="2">
    <source>
        <dbReference type="Proteomes" id="UP000182491"/>
    </source>
</evidence>
<reference evidence="2" key="1">
    <citation type="submission" date="2016-10" db="EMBL/GenBank/DDBJ databases">
        <authorList>
            <person name="Varghese N."/>
        </authorList>
    </citation>
    <scope>NUCLEOTIDE SEQUENCE [LARGE SCALE GENOMIC DNA]</scope>
    <source>
        <strain evidence="2">DSM 18820</strain>
    </source>
</reference>
<gene>
    <name evidence="1" type="ORF">SAMN04487941_3338</name>
</gene>
<protein>
    <submittedName>
        <fullName evidence="1">Uncharacterized protein</fullName>
    </submittedName>
</protein>
<dbReference type="OrthoDB" id="9952816at2"/>
<sequence length="91" mass="10456">MTSHIKGPDGSSSTQILLKDILYLETKQLCFFDRKIYSLYVYIKDKKDQYFHLFVYNEPTDVKLAYKQLSATLAAGLEEDHVVEFSSVVVA</sequence>
<dbReference type="STRING" id="388950.GCA_001611675_00920"/>
<dbReference type="Proteomes" id="UP000182491">
    <property type="component" value="Unassembled WGS sequence"/>
</dbReference>
<name>A0A1I7K336_9BACT</name>